<dbReference type="GO" id="GO:0015038">
    <property type="term" value="F:glutathione disulfide oxidoreductase activity"/>
    <property type="evidence" value="ECO:0007669"/>
    <property type="project" value="UniProtKB-UniRule"/>
</dbReference>
<sequence length="136" mass="14866">MKQQFFTVIHGASRTRSGSRAAHAGPHRPGVRLPVKPAVLTLRGMVPITLYTKSTCPFSKKAKQLLDEKGVPYEEIAIDLAPSKRDEMIAVSDGRTTVPQIFIAGRHIGGYEDLLKLESMGQLDALLERSGDQPSL</sequence>
<evidence type="ECO:0000256" key="3">
    <source>
        <dbReference type="ARBA" id="ARBA00022982"/>
    </source>
</evidence>
<dbReference type="GO" id="GO:0005737">
    <property type="term" value="C:cytoplasm"/>
    <property type="evidence" value="ECO:0007669"/>
    <property type="project" value="TreeGrafter"/>
</dbReference>
<dbReference type="PROSITE" id="PS50404">
    <property type="entry name" value="GST_NTER"/>
    <property type="match status" value="1"/>
</dbReference>
<dbReference type="SUPFAM" id="SSF52833">
    <property type="entry name" value="Thioredoxin-like"/>
    <property type="match status" value="1"/>
</dbReference>
<dbReference type="EMBL" id="FOAP01000001">
    <property type="protein sequence ID" value="SEK48056.1"/>
    <property type="molecule type" value="Genomic_DNA"/>
</dbReference>
<gene>
    <name evidence="6" type="ORF">SAMN05444354_101679</name>
</gene>
<evidence type="ECO:0000313" key="6">
    <source>
        <dbReference type="EMBL" id="SEK48056.1"/>
    </source>
</evidence>
<dbReference type="PANTHER" id="PTHR45694">
    <property type="entry name" value="GLUTAREDOXIN 2"/>
    <property type="match status" value="1"/>
</dbReference>
<dbReference type="InterPro" id="IPR011900">
    <property type="entry name" value="GRX_bact"/>
</dbReference>
<dbReference type="InterPro" id="IPR004045">
    <property type="entry name" value="Glutathione_S-Trfase_N"/>
</dbReference>
<evidence type="ECO:0000256" key="2">
    <source>
        <dbReference type="ARBA" id="ARBA00022448"/>
    </source>
</evidence>
<proteinExistence type="inferred from homology"/>
<keyword evidence="2 4" id="KW-0813">Transport</keyword>
<feature type="domain" description="GST N-terminal" evidence="5">
    <location>
        <begin position="46"/>
        <end position="136"/>
    </location>
</feature>
<dbReference type="AlphaFoldDB" id="A0A1H7HC94"/>
<dbReference type="Proteomes" id="UP000182719">
    <property type="component" value="Unassembled WGS sequence"/>
</dbReference>
<dbReference type="Pfam" id="PF00462">
    <property type="entry name" value="Glutaredoxin"/>
    <property type="match status" value="1"/>
</dbReference>
<dbReference type="GO" id="GO:0034599">
    <property type="term" value="P:cellular response to oxidative stress"/>
    <property type="evidence" value="ECO:0007669"/>
    <property type="project" value="TreeGrafter"/>
</dbReference>
<dbReference type="CDD" id="cd03418">
    <property type="entry name" value="GRX_GRXb_1_3_like"/>
    <property type="match status" value="1"/>
</dbReference>
<dbReference type="PRINTS" id="PR00160">
    <property type="entry name" value="GLUTAREDOXIN"/>
</dbReference>
<dbReference type="NCBIfam" id="TIGR02181">
    <property type="entry name" value="GRX_bact"/>
    <property type="match status" value="1"/>
</dbReference>
<comment type="function">
    <text evidence="4">Has a glutathione-disulfide oxidoreductase activity in the presence of NADPH and glutathione reductase. Reduces low molecular weight disulfides and proteins.</text>
</comment>
<name>A0A1H7HC94_STIAU</name>
<dbReference type="GO" id="GO:0045454">
    <property type="term" value="P:cell redox homeostasis"/>
    <property type="evidence" value="ECO:0007669"/>
    <property type="project" value="InterPro"/>
</dbReference>
<dbReference type="PANTHER" id="PTHR45694:SF18">
    <property type="entry name" value="GLUTAREDOXIN-1-RELATED"/>
    <property type="match status" value="1"/>
</dbReference>
<evidence type="ECO:0000259" key="5">
    <source>
        <dbReference type="PROSITE" id="PS50404"/>
    </source>
</evidence>
<reference evidence="7" key="1">
    <citation type="submission" date="2016-10" db="EMBL/GenBank/DDBJ databases">
        <authorList>
            <person name="Varghese N."/>
            <person name="Submissions S."/>
        </authorList>
    </citation>
    <scope>NUCLEOTIDE SEQUENCE [LARGE SCALE GENOMIC DNA]</scope>
    <source>
        <strain evidence="7">DSM 17044</strain>
    </source>
</reference>
<dbReference type="InterPro" id="IPR036249">
    <property type="entry name" value="Thioredoxin-like_sf"/>
</dbReference>
<dbReference type="Gene3D" id="3.40.30.10">
    <property type="entry name" value="Glutaredoxin"/>
    <property type="match status" value="1"/>
</dbReference>
<evidence type="ECO:0000256" key="4">
    <source>
        <dbReference type="RuleBase" id="RU364065"/>
    </source>
</evidence>
<accession>A0A1H7HC94</accession>
<dbReference type="InterPro" id="IPR002109">
    <property type="entry name" value="Glutaredoxin"/>
</dbReference>
<protein>
    <recommendedName>
        <fullName evidence="4">Glutaredoxin</fullName>
    </recommendedName>
</protein>
<comment type="similarity">
    <text evidence="1 4">Belongs to the glutaredoxin family.</text>
</comment>
<keyword evidence="4" id="KW-0963">Cytoplasm</keyword>
<keyword evidence="4" id="KW-0676">Redox-active center</keyword>
<keyword evidence="7" id="KW-1185">Reference proteome</keyword>
<evidence type="ECO:0000256" key="1">
    <source>
        <dbReference type="ARBA" id="ARBA00007787"/>
    </source>
</evidence>
<dbReference type="InterPro" id="IPR014025">
    <property type="entry name" value="Glutaredoxin_subgr"/>
</dbReference>
<keyword evidence="3 4" id="KW-0249">Electron transport</keyword>
<dbReference type="PROSITE" id="PS51354">
    <property type="entry name" value="GLUTAREDOXIN_2"/>
    <property type="match status" value="1"/>
</dbReference>
<evidence type="ECO:0000313" key="7">
    <source>
        <dbReference type="Proteomes" id="UP000182719"/>
    </source>
</evidence>
<organism evidence="6 7">
    <name type="scientific">Stigmatella aurantiaca</name>
    <dbReference type="NCBI Taxonomy" id="41"/>
    <lineage>
        <taxon>Bacteria</taxon>
        <taxon>Pseudomonadati</taxon>
        <taxon>Myxococcota</taxon>
        <taxon>Myxococcia</taxon>
        <taxon>Myxococcales</taxon>
        <taxon>Cystobacterineae</taxon>
        <taxon>Archangiaceae</taxon>
        <taxon>Stigmatella</taxon>
    </lineage>
</organism>